<sequence>MLKAKQFASQISPGLMTIDRRSFLAGSTSVVALGALGAMQQGYAAEPGNGFIILRLSEDARQIVIHQSKKDEVSKAVEFFCKGGQVLRLYAGQFGPNAKFVLGRPFLTHENEHIIYIDDGAVGAASNLRQVITLRRPYDKASWTISFETSMWGETQEFGPVPFLAFAGGTARFVKRIEARHVARAMPSISDGRLTATMHGAWTATINRNFSVQLDRIGATEIVAFGGRLRGIQSLCMQWMIDDLTQKVPLDSCDFVDVRTASTALHQIRSTGFAFDQLDYTDAGKRTVRLLSAGKDTQAELLVLHRPQQGMRIPSIARLKLARAQLEAGMDKARFGMSRLRVRDLLVVEARQAMNPPKATPIRLVVSGHIAEPDPVECRLAAGLIQLSEVAAEEKAAPAEALVKGTPLERTFDRSLALLAPKRAHEDHASVHLAAYLADGHDRPTPNLQSIEIRVTLHAVDTAVQGADWSRLRFGVPPQTMSRVAPQNPPSKARTSSPDRPPLPKAATTQGARIDLLYPMPSSLRSDVDSVAAVFPEDGATVARIAMTRACLDIGVGGSLIDLRFGFRGLSLVLGKEATLVPDNTACGVIVTPNGAVVDTRPIVILELPPQHILEESWFRPVQIPEADARLTRALQRAKQVIKARHGKYFPSPPDPPVLPTESIARRREGDAESVDAFYALWRAFFRNKSESDGTPLDYYAPPNRLHLEDNEAGKRIDEAAAKYRPLFVREVEAPPRAPNDVRAHLSGGSRLSFRLNCAAVSDDLGPLDGLPFSLSSLTNFGRHEPAVTRRAEVLVRPWPDGAMPQIADATFDNIDGTNILAFQGIAAGARTVFAHMEAVTRALQRTPEPHETALELISRLIFSTSQRAIYLTDSEPPPELFEAAQTAKSPASARPLDGMADATVRDNEELHRLWSIRLLTRSLVGPQPVDMRVVATPDFRPEAVRPWPKGKRSPVHGAPPYGNAAPWMIPRAASAETGGRPQPDKLSLLQKISELIAGDRSEKQCAREFRTGLSANDRHQLLLLTGAYGLPVIGKRQSDGKGKWTRLIADSDQFEPQQYCLEELDPGHAIYAPKTLDVEELSLSALGATLRHRTLFNPPLPALLRRGGVPEAFEERPAFDGLSIEKWEHHSVLGRDVLETVSYKGYLLPTGHKATFEKRTEREYIATKDGGLRAMLVQRMYIKVNEPVLKFKRLEQPYEGRAWLDGPIAISIPDDGEIADPYTPSGGRVETEVGLAFWPTRANSDELVAFNIKPNGGLAKAPLLFVDNIAVGDPEVLGKLVKCYNKTDAPPSVDTVKKRLWSFGKAKLRFAVGRNEGDSDLTVRSLVVRASGRTRVLEPFDSWIDANDDFRSTPALEGEGHPPFFPMLQHADLILDDIGTLTGSNPPTVRAYYDGQYVRDGFDAAGATSLRNPLNVFMHFGLQSPRYEMGANGDRTPLNRPEQPLCALSLRGPLGFFQPEFKLDRARPKAPLKDFPSEEGRLVSLVHLFGEEERSGSGPGVAGAPLLSTTPAAPQPGWDKTLEIAGNCFPLEAKAFCGTVTFKQLFKLVAATGVLDEILPALEQAVTFGLAVEREIGEALKLLKDRVLIPTSEVLAAFEAQWRTLDQTVNQGLGRPAQPRPLIDTVFPEIAASKHLLRLRLDEAIAEDDPLRIPGRLSKLHVAGKRLIGALSDLARHPAETLAASMRTLLDEKMGNVRRLLDAVGLPPGIVEALAEIPQDQDAARDWVAKQAADIVVDELAGRIPDRLLLLPWPVVQAAGAEAAALKQIFDDTFRSAPLDRVALLLAIKAILANPSDATLAGLANALVTPLQARVQTVRDAIQAHADIGAATKARAISLLDVYDRQLQDVQTRVDTPLSKAVIGRLRAEHERLSRLDEAFGQLKGAAEARNLSSVLTSLAAIASLTGLTGKADEVAKLAGALDEAANGYAEHITQALPKLPSIPEPIRAACQRWRQDGKTDAIVALAGLDQPLASIREMIVGAEKVRKAIEDTPKGVRAVFEAERAELAKYPGAPVEAIAQGIQATGAYIGNPPGSQGGLNDTADLFCGVVNFHDAAEALRHALTEKRLTQPATVQVAALAARDVLHKGIQVPLDSILDRTTGYIKNEGAFLSSAALLGTLAGIANDTGTADAVRDAAERLRVQLEAFQGETAGLAESLLLTLNDVLAILEQAVRKPLTAIRDKLAAAVATVPKELWDGRSQDLFESARSELDKLGEQVFAPFATSPDPGSPVDRLLMATRNGVPLKKVLSDGRFFGSVDQSVTTIDATLQQLLQHTKERIEGLPRAALVALDAPATALVGAGRGGLRDVYNQLIGARNELSAWLEANATWIPSNLRDRTLSPPEGPEDALVAERDRIANLPTDTPISDPGHRAQIVAFAQQFVNGPPAPVQIAKGIAVLVEQVVRGDVLSLIDVTALREEIEDRLSALVPTKRTIGYRFGVNLKAGEAGDMFSPKPGTRFEVGFRSEIDLLHPDRFTFESTGAIGPFDVRLVSFIGIDAITLMFAGASFRTGHGVQPSFDCNFRDFEIGPALKFLQELQQSLSIGSSGATIRPLTWTSGLRVGYALDLGVVPLGSMSFSNVSVALGADLPFTNDEAVFSVSIGRREAPFGVNATPFAGFGYLEILATAEAIVGFEFGLSFGVGGAYKIGPLVAQGQVDAGFAVRTIEIRGKRATEISGTFFAGGSASIWIFSFSASLSVRLTHNSADGGMRGEAVYCFAFKAGFVKFSYQVRVAYGQDALGGGSSGTTQRAMLDAPFPNAQDGLVRLAQAATGTVIDADPVPTLVATNAVTAKNDADLMCFPESTDATADVKRMDEDWTTYSGYFDYELLKDFR</sequence>
<dbReference type="PROSITE" id="PS51318">
    <property type="entry name" value="TAT"/>
    <property type="match status" value="1"/>
</dbReference>
<feature type="region of interest" description="Disordered" evidence="1">
    <location>
        <begin position="478"/>
        <end position="508"/>
    </location>
</feature>
<evidence type="ECO:0000313" key="2">
    <source>
        <dbReference type="EMBL" id="KAA0588403.1"/>
    </source>
</evidence>
<proteinExistence type="predicted"/>
<name>A0A5A9G1C0_AZOLI</name>
<dbReference type="RefSeq" id="WP_149235315.1">
    <property type="nucleotide sequence ID" value="NZ_JALJXJ010000027.1"/>
</dbReference>
<evidence type="ECO:0000313" key="3">
    <source>
        <dbReference type="Proteomes" id="UP000324927"/>
    </source>
</evidence>
<reference evidence="2 3" key="1">
    <citation type="submission" date="2019-08" db="EMBL/GenBank/DDBJ databases">
        <authorList>
            <person name="Grouzdev D."/>
            <person name="Tikhonova E."/>
            <person name="Kravchenko I."/>
        </authorList>
    </citation>
    <scope>NUCLEOTIDE SEQUENCE [LARGE SCALE GENOMIC DNA]</scope>
    <source>
        <strain evidence="2 3">59b</strain>
    </source>
</reference>
<evidence type="ECO:0000256" key="1">
    <source>
        <dbReference type="SAM" id="MobiDB-lite"/>
    </source>
</evidence>
<keyword evidence="3" id="KW-1185">Reference proteome</keyword>
<dbReference type="EMBL" id="VTTN01000027">
    <property type="protein sequence ID" value="KAA0588403.1"/>
    <property type="molecule type" value="Genomic_DNA"/>
</dbReference>
<dbReference type="InterPro" id="IPR006311">
    <property type="entry name" value="TAT_signal"/>
</dbReference>
<protein>
    <submittedName>
        <fullName evidence="2">Uncharacterized protein</fullName>
    </submittedName>
</protein>
<gene>
    <name evidence="2" type="ORF">FZ942_33180</name>
</gene>
<accession>A0A5A9G1C0</accession>
<comment type="caution">
    <text evidence="2">The sequence shown here is derived from an EMBL/GenBank/DDBJ whole genome shotgun (WGS) entry which is preliminary data.</text>
</comment>
<dbReference type="Proteomes" id="UP000324927">
    <property type="component" value="Unassembled WGS sequence"/>
</dbReference>
<dbReference type="OrthoDB" id="516973at2"/>
<organism evidence="2 3">
    <name type="scientific">Azospirillum lipoferum</name>
    <dbReference type="NCBI Taxonomy" id="193"/>
    <lineage>
        <taxon>Bacteria</taxon>
        <taxon>Pseudomonadati</taxon>
        <taxon>Pseudomonadota</taxon>
        <taxon>Alphaproteobacteria</taxon>
        <taxon>Rhodospirillales</taxon>
        <taxon>Azospirillaceae</taxon>
        <taxon>Azospirillum</taxon>
    </lineage>
</organism>